<evidence type="ECO:0000256" key="1">
    <source>
        <dbReference type="SAM" id="MobiDB-lite"/>
    </source>
</evidence>
<dbReference type="InterPro" id="IPR005804">
    <property type="entry name" value="FA_desaturase_dom"/>
</dbReference>
<organism evidence="4 5">
    <name type="scientific">Cellulomonas carbonis T26</name>
    <dbReference type="NCBI Taxonomy" id="947969"/>
    <lineage>
        <taxon>Bacteria</taxon>
        <taxon>Bacillati</taxon>
        <taxon>Actinomycetota</taxon>
        <taxon>Actinomycetes</taxon>
        <taxon>Micrococcales</taxon>
        <taxon>Cellulomonadaceae</taxon>
        <taxon>Cellulomonas</taxon>
    </lineage>
</organism>
<dbReference type="CDD" id="cd03506">
    <property type="entry name" value="Delta6-FADS-like"/>
    <property type="match status" value="1"/>
</dbReference>
<name>A0A0A0BVC1_9CELL</name>
<keyword evidence="2" id="KW-0812">Transmembrane</keyword>
<reference evidence="4 5" key="1">
    <citation type="submission" date="2013-08" db="EMBL/GenBank/DDBJ databases">
        <title>Genome sequencing of Cellulomonas carbonis T26.</title>
        <authorList>
            <person name="Chen F."/>
            <person name="Li Y."/>
            <person name="Wang G."/>
        </authorList>
    </citation>
    <scope>NUCLEOTIDE SEQUENCE [LARGE SCALE GENOMIC DNA]</scope>
    <source>
        <strain evidence="4 5">T26</strain>
    </source>
</reference>
<dbReference type="GO" id="GO:0008610">
    <property type="term" value="P:lipid biosynthetic process"/>
    <property type="evidence" value="ECO:0007669"/>
    <property type="project" value="UniProtKB-ARBA"/>
</dbReference>
<dbReference type="EMBL" id="AXCY01000012">
    <property type="protein sequence ID" value="KGM11866.1"/>
    <property type="molecule type" value="Genomic_DNA"/>
</dbReference>
<keyword evidence="2" id="KW-0472">Membrane</keyword>
<feature type="transmembrane region" description="Helical" evidence="2">
    <location>
        <begin position="60"/>
        <end position="81"/>
    </location>
</feature>
<protein>
    <submittedName>
        <fullName evidence="4">Delta fatty acid desaturase</fullName>
    </submittedName>
</protein>
<dbReference type="PIRSF" id="PIRSF015921">
    <property type="entry name" value="FA_sphinglp_des"/>
    <property type="match status" value="1"/>
</dbReference>
<evidence type="ECO:0000256" key="2">
    <source>
        <dbReference type="SAM" id="Phobius"/>
    </source>
</evidence>
<dbReference type="PANTHER" id="PTHR19353:SF19">
    <property type="entry name" value="DELTA(5) FATTY ACID DESATURASE C-RELATED"/>
    <property type="match status" value="1"/>
</dbReference>
<reference evidence="4 5" key="2">
    <citation type="journal article" date="2015" name="Stand. Genomic Sci.">
        <title>Draft genome sequence of Cellulomonas carbonis T26(T) and comparative analysis of six Cellulomonas genomes.</title>
        <authorList>
            <person name="Zhuang W."/>
            <person name="Zhang S."/>
            <person name="Xia X."/>
            <person name="Wang G."/>
        </authorList>
    </citation>
    <scope>NUCLEOTIDE SEQUENCE [LARGE SCALE GENOMIC DNA]</scope>
    <source>
        <strain evidence="4 5">T26</strain>
    </source>
</reference>
<keyword evidence="2" id="KW-1133">Transmembrane helix</keyword>
<gene>
    <name evidence="4" type="ORF">N868_04830</name>
</gene>
<feature type="transmembrane region" description="Helical" evidence="2">
    <location>
        <begin position="224"/>
        <end position="242"/>
    </location>
</feature>
<dbReference type="Proteomes" id="UP000029839">
    <property type="component" value="Unassembled WGS sequence"/>
</dbReference>
<dbReference type="PANTHER" id="PTHR19353">
    <property type="entry name" value="FATTY ACID DESATURASE 2"/>
    <property type="match status" value="1"/>
</dbReference>
<dbReference type="Pfam" id="PF00487">
    <property type="entry name" value="FA_desaturase"/>
    <property type="match status" value="1"/>
</dbReference>
<comment type="caution">
    <text evidence="4">The sequence shown here is derived from an EMBL/GenBank/DDBJ whole genome shotgun (WGS) entry which is preliminary data.</text>
</comment>
<keyword evidence="5" id="KW-1185">Reference proteome</keyword>
<feature type="transmembrane region" description="Helical" evidence="2">
    <location>
        <begin position="190"/>
        <end position="212"/>
    </location>
</feature>
<proteinExistence type="predicted"/>
<feature type="domain" description="Fatty acid desaturase" evidence="3">
    <location>
        <begin position="86"/>
        <end position="346"/>
    </location>
</feature>
<feature type="region of interest" description="Disordered" evidence="1">
    <location>
        <begin position="1"/>
        <end position="37"/>
    </location>
</feature>
<feature type="transmembrane region" description="Helical" evidence="2">
    <location>
        <begin position="87"/>
        <end position="109"/>
    </location>
</feature>
<dbReference type="GO" id="GO:0016020">
    <property type="term" value="C:membrane"/>
    <property type="evidence" value="ECO:0007669"/>
    <property type="project" value="TreeGrafter"/>
</dbReference>
<evidence type="ECO:0000313" key="5">
    <source>
        <dbReference type="Proteomes" id="UP000029839"/>
    </source>
</evidence>
<evidence type="ECO:0000259" key="3">
    <source>
        <dbReference type="Pfam" id="PF00487"/>
    </source>
</evidence>
<accession>A0A0A0BVC1</accession>
<dbReference type="AlphaFoldDB" id="A0A0A0BVC1"/>
<dbReference type="InterPro" id="IPR012171">
    <property type="entry name" value="Fatty_acid_desaturase"/>
</dbReference>
<evidence type="ECO:0000313" key="4">
    <source>
        <dbReference type="EMBL" id="KGM11866.1"/>
    </source>
</evidence>
<feature type="transmembrane region" description="Helical" evidence="2">
    <location>
        <begin position="121"/>
        <end position="141"/>
    </location>
</feature>
<dbReference type="GO" id="GO:0016717">
    <property type="term" value="F:oxidoreductase activity, acting on paired donors, with oxidation of a pair of donors resulting in the reduction of molecular oxygen to two molecules of water"/>
    <property type="evidence" value="ECO:0007669"/>
    <property type="project" value="TreeGrafter"/>
</dbReference>
<feature type="compositionally biased region" description="Low complexity" evidence="1">
    <location>
        <begin position="14"/>
        <end position="28"/>
    </location>
</feature>
<sequence>MDATTALDNPAPTPADGDPGDARPATAGRSVRGERTRQTSDFTALARMVQDAGLMRRRYAWYWTQFVVLTALLVGLVAAFVVIGASWWQLLVAAALAVVLGQVMFLGHDAAHRQIFASGRWNDWASLVIANLYAGMSYGWWQHKHSRHHAKPNQVDADPDIESGVLVFTTEDLDRPRTGVKAWFAKRQGWFFFPLLLLEGLNLHISGVRTIFGRGEVKRRPVEIAFVTLRLGGYLALVFWLLPVGMAFAFLGVQLGLFGLYMGAVFAPNHKGMPIVPKNAKVDFLRRQVLMSRNVRGGRFTDWFTGGLNYQVEHHLFPSMARPHLRRVQPMVREFCESRGITYTETTLMGSYAIVIRYLNRVGLAARDPFQCPLTLEYRSAR</sequence>